<gene>
    <name evidence="1" type="ORF">AMP9_1139</name>
</gene>
<sequence>MGVGGIGVGPVRAGISACLAALGKRMAFAARHFSGQAAWPVSRPAEDYSGRLARARILV</sequence>
<evidence type="ECO:0000313" key="1">
    <source>
        <dbReference type="EMBL" id="VFR16292.1"/>
    </source>
</evidence>
<proteinExistence type="predicted"/>
<protein>
    <submittedName>
        <fullName evidence="1">Uncharacterized protein</fullName>
    </submittedName>
</protein>
<dbReference type="AlphaFoldDB" id="A0A484NRX6"/>
<organism evidence="1">
    <name type="scientific">plant metagenome</name>
    <dbReference type="NCBI Taxonomy" id="1297885"/>
    <lineage>
        <taxon>unclassified sequences</taxon>
        <taxon>metagenomes</taxon>
        <taxon>organismal metagenomes</taxon>
    </lineage>
</organism>
<name>A0A484NRX6_9ZZZZ</name>
<accession>A0A484NRX6</accession>
<dbReference type="EMBL" id="CAADHY010000005">
    <property type="protein sequence ID" value="VFR16292.1"/>
    <property type="molecule type" value="Genomic_DNA"/>
</dbReference>
<reference evidence="1" key="1">
    <citation type="submission" date="2019-03" db="EMBL/GenBank/DDBJ databases">
        <authorList>
            <person name="Danneels B."/>
        </authorList>
    </citation>
    <scope>NUCLEOTIDE SEQUENCE</scope>
</reference>